<gene>
    <name evidence="1" type="ORF">FIBSPDRAFT_229153</name>
</gene>
<dbReference type="OrthoDB" id="2977329at2759"/>
<evidence type="ECO:0000313" key="2">
    <source>
        <dbReference type="Proteomes" id="UP000076532"/>
    </source>
</evidence>
<protein>
    <recommendedName>
        <fullName evidence="3">F-box domain-containing protein</fullName>
    </recommendedName>
</protein>
<evidence type="ECO:0008006" key="3">
    <source>
        <dbReference type="Google" id="ProtNLM"/>
    </source>
</evidence>
<keyword evidence="2" id="KW-1185">Reference proteome</keyword>
<dbReference type="EMBL" id="KV417691">
    <property type="protein sequence ID" value="KZP09823.1"/>
    <property type="molecule type" value="Genomic_DNA"/>
</dbReference>
<accession>A0A165YQZ8</accession>
<sequence>MVCRDWVPRSGMNQFESLNFARHSSNKRLSSFLDLLSSPHATITPHVRQIILNFGQGKTLIPKSAFMRIGALFALQAMTVNEYTPDDHPGVEDIVTILGSLVELIHLELHYCSLKSFSQLRAMICACRRLKRLCIRGLHPSLTPPQTPVYMPLECPPLRVLKLSQCVFAEQLLSWLESCVLPLPLSSLWVDSATFLLCGRLTRALGSKLEHLSICYCINTYYKRASSDEELDLRYNSQLRTLSF</sequence>
<dbReference type="AlphaFoldDB" id="A0A165YQZ8"/>
<dbReference type="SUPFAM" id="SSF52047">
    <property type="entry name" value="RNI-like"/>
    <property type="match status" value="1"/>
</dbReference>
<evidence type="ECO:0000313" key="1">
    <source>
        <dbReference type="EMBL" id="KZP09823.1"/>
    </source>
</evidence>
<dbReference type="InterPro" id="IPR032675">
    <property type="entry name" value="LRR_dom_sf"/>
</dbReference>
<dbReference type="STRING" id="436010.A0A165YQZ8"/>
<name>A0A165YQZ8_9AGAM</name>
<dbReference type="Proteomes" id="UP000076532">
    <property type="component" value="Unassembled WGS sequence"/>
</dbReference>
<reference evidence="1 2" key="1">
    <citation type="journal article" date="2016" name="Mol. Biol. Evol.">
        <title>Comparative Genomics of Early-Diverging Mushroom-Forming Fungi Provides Insights into the Origins of Lignocellulose Decay Capabilities.</title>
        <authorList>
            <person name="Nagy L.G."/>
            <person name="Riley R."/>
            <person name="Tritt A."/>
            <person name="Adam C."/>
            <person name="Daum C."/>
            <person name="Floudas D."/>
            <person name="Sun H."/>
            <person name="Yadav J.S."/>
            <person name="Pangilinan J."/>
            <person name="Larsson K.H."/>
            <person name="Matsuura K."/>
            <person name="Barry K."/>
            <person name="Labutti K."/>
            <person name="Kuo R."/>
            <person name="Ohm R.A."/>
            <person name="Bhattacharya S.S."/>
            <person name="Shirouzu T."/>
            <person name="Yoshinaga Y."/>
            <person name="Martin F.M."/>
            <person name="Grigoriev I.V."/>
            <person name="Hibbett D.S."/>
        </authorList>
    </citation>
    <scope>NUCLEOTIDE SEQUENCE [LARGE SCALE GENOMIC DNA]</scope>
    <source>
        <strain evidence="1 2">CBS 109695</strain>
    </source>
</reference>
<dbReference type="Gene3D" id="3.80.10.10">
    <property type="entry name" value="Ribonuclease Inhibitor"/>
    <property type="match status" value="1"/>
</dbReference>
<proteinExistence type="predicted"/>
<organism evidence="1 2">
    <name type="scientific">Athelia psychrophila</name>
    <dbReference type="NCBI Taxonomy" id="1759441"/>
    <lineage>
        <taxon>Eukaryota</taxon>
        <taxon>Fungi</taxon>
        <taxon>Dikarya</taxon>
        <taxon>Basidiomycota</taxon>
        <taxon>Agaricomycotina</taxon>
        <taxon>Agaricomycetes</taxon>
        <taxon>Agaricomycetidae</taxon>
        <taxon>Atheliales</taxon>
        <taxon>Atheliaceae</taxon>
        <taxon>Athelia</taxon>
    </lineage>
</organism>